<evidence type="ECO:0000256" key="10">
    <source>
        <dbReference type="PROSITE-ProRule" id="PRU00169"/>
    </source>
</evidence>
<evidence type="ECO:0000313" key="15">
    <source>
        <dbReference type="EMBL" id="ASB42400.1"/>
    </source>
</evidence>
<dbReference type="Gene3D" id="3.30.565.10">
    <property type="entry name" value="Histidine kinase-like ATPase, C-terminal domain"/>
    <property type="match status" value="1"/>
</dbReference>
<evidence type="ECO:0000256" key="11">
    <source>
        <dbReference type="SAM" id="Coils"/>
    </source>
</evidence>
<dbReference type="Pfam" id="PF00072">
    <property type="entry name" value="Response_reg"/>
    <property type="match status" value="2"/>
</dbReference>
<dbReference type="InterPro" id="IPR036097">
    <property type="entry name" value="HisK_dim/P_sf"/>
</dbReference>
<reference evidence="16 18" key="3">
    <citation type="submission" date="2020-11" db="EMBL/GenBank/DDBJ databases">
        <title>Closed and high quality bacterial genomes of the OMM12 community.</title>
        <authorList>
            <person name="Marbouty M."/>
            <person name="Lamy-Besnier Q."/>
            <person name="Debarbieux L."/>
            <person name="Koszul R."/>
        </authorList>
    </citation>
    <scope>NUCLEOTIDE SEQUENCE [LARGE SCALE GENOMIC DNA]</scope>
    <source>
        <strain evidence="16 18">KB18</strain>
    </source>
</reference>
<dbReference type="AlphaFoldDB" id="A0A1Z2XVC5"/>
<keyword evidence="17" id="KW-1185">Reference proteome</keyword>
<dbReference type="InterPro" id="IPR001789">
    <property type="entry name" value="Sig_transdc_resp-reg_receiver"/>
</dbReference>
<dbReference type="SMART" id="SM00388">
    <property type="entry name" value="HisKA"/>
    <property type="match status" value="1"/>
</dbReference>
<dbReference type="Proteomes" id="UP000196710">
    <property type="component" value="Chromosome"/>
</dbReference>
<feature type="domain" description="Histidine kinase" evidence="13">
    <location>
        <begin position="379"/>
        <end position="604"/>
    </location>
</feature>
<proteinExistence type="inferred from homology"/>
<feature type="transmembrane region" description="Helical" evidence="12">
    <location>
        <begin position="15"/>
        <end position="38"/>
    </location>
</feature>
<dbReference type="KEGG" id="amur:ADH66_18150"/>
<dbReference type="PRINTS" id="PR00344">
    <property type="entry name" value="BCTRLSENSOR"/>
</dbReference>
<dbReference type="PANTHER" id="PTHR45339">
    <property type="entry name" value="HYBRID SIGNAL TRANSDUCTION HISTIDINE KINASE J"/>
    <property type="match status" value="1"/>
</dbReference>
<evidence type="ECO:0000256" key="5">
    <source>
        <dbReference type="ARBA" id="ARBA00022553"/>
    </source>
</evidence>
<dbReference type="Gene3D" id="3.40.50.2300">
    <property type="match status" value="2"/>
</dbReference>
<dbReference type="InterPro" id="IPR003661">
    <property type="entry name" value="HisK_dim/P_dom"/>
</dbReference>
<evidence type="ECO:0000256" key="4">
    <source>
        <dbReference type="ARBA" id="ARBA00018672"/>
    </source>
</evidence>
<dbReference type="InterPro" id="IPR036890">
    <property type="entry name" value="HATPase_C_sf"/>
</dbReference>
<keyword evidence="12" id="KW-0472">Membrane</keyword>
<evidence type="ECO:0000256" key="3">
    <source>
        <dbReference type="ARBA" id="ARBA00012438"/>
    </source>
</evidence>
<evidence type="ECO:0000256" key="9">
    <source>
        <dbReference type="ARBA" id="ARBA00074306"/>
    </source>
</evidence>
<dbReference type="PROSITE" id="PS50109">
    <property type="entry name" value="HIS_KIN"/>
    <property type="match status" value="1"/>
</dbReference>
<gene>
    <name evidence="15" type="ORF">ADH66_18150</name>
    <name evidence="16" type="ORF">I5Q82_08565</name>
</gene>
<feature type="domain" description="Response regulatory" evidence="14">
    <location>
        <begin position="618"/>
        <end position="739"/>
    </location>
</feature>
<dbReference type="Pfam" id="PF02518">
    <property type="entry name" value="HATPase_c"/>
    <property type="match status" value="1"/>
</dbReference>
<feature type="modified residue" description="4-aspartylphosphate" evidence="10">
    <location>
        <position position="672"/>
    </location>
</feature>
<dbReference type="SMART" id="SM00387">
    <property type="entry name" value="HATPase_c"/>
    <property type="match status" value="1"/>
</dbReference>
<dbReference type="SMART" id="SM00448">
    <property type="entry name" value="REC"/>
    <property type="match status" value="2"/>
</dbReference>
<evidence type="ECO:0000256" key="12">
    <source>
        <dbReference type="SAM" id="Phobius"/>
    </source>
</evidence>
<evidence type="ECO:0000256" key="2">
    <source>
        <dbReference type="ARBA" id="ARBA00006402"/>
    </source>
</evidence>
<name>A0A1Z2XVC5_9FIRM</name>
<dbReference type="CDD" id="cd17546">
    <property type="entry name" value="REC_hyHK_CKI1_RcsC-like"/>
    <property type="match status" value="2"/>
</dbReference>
<accession>A0A1Z2XVC5</accession>
<dbReference type="CDD" id="cd16922">
    <property type="entry name" value="HATPase_EvgS-ArcB-TorS-like"/>
    <property type="match status" value="1"/>
</dbReference>
<comment type="similarity">
    <text evidence="2">In the N-terminal section; belongs to the phytochrome family.</text>
</comment>
<dbReference type="InterPro" id="IPR004358">
    <property type="entry name" value="Sig_transdc_His_kin-like_C"/>
</dbReference>
<protein>
    <recommendedName>
        <fullName evidence="9">Circadian input-output histidine kinase CikA</fullName>
        <ecNumber evidence="3">2.7.13.3</ecNumber>
    </recommendedName>
    <alternativeName>
        <fullName evidence="4">Stage 0 sporulation protein A homolog</fullName>
    </alternativeName>
</protein>
<keyword evidence="12" id="KW-0812">Transmembrane</keyword>
<reference evidence="15" key="1">
    <citation type="journal article" date="2017" name="Genome Announc.">
        <title>High-Quality Whole-Genome Sequences of the Oligo-Mouse-Microbiota Bacterial Community.</title>
        <authorList>
            <person name="Garzetti D."/>
            <person name="Brugiroux S."/>
            <person name="Bunk B."/>
            <person name="Pukall R."/>
            <person name="McCoy K.D."/>
            <person name="Macpherson A.J."/>
            <person name="Stecher B."/>
        </authorList>
    </citation>
    <scope>NUCLEOTIDE SEQUENCE</scope>
    <source>
        <strain evidence="15">KB18</strain>
    </source>
</reference>
<dbReference type="EC" id="2.7.13.3" evidence="3"/>
<keyword evidence="7" id="KW-0902">Two-component regulatory system</keyword>
<dbReference type="Gene3D" id="1.10.287.130">
    <property type="match status" value="1"/>
</dbReference>
<dbReference type="SUPFAM" id="SSF47384">
    <property type="entry name" value="Homodimeric domain of signal transducing histidine kinase"/>
    <property type="match status" value="1"/>
</dbReference>
<evidence type="ECO:0000313" key="16">
    <source>
        <dbReference type="EMBL" id="QQR31686.1"/>
    </source>
</evidence>
<dbReference type="GO" id="GO:0000155">
    <property type="term" value="F:phosphorelay sensor kinase activity"/>
    <property type="evidence" value="ECO:0007669"/>
    <property type="project" value="InterPro"/>
</dbReference>
<dbReference type="SUPFAM" id="SSF52172">
    <property type="entry name" value="CheY-like"/>
    <property type="match status" value="2"/>
</dbReference>
<keyword evidence="5 10" id="KW-0597">Phosphoprotein</keyword>
<comment type="catalytic activity">
    <reaction evidence="1">
        <text>ATP + protein L-histidine = ADP + protein N-phospho-L-histidine.</text>
        <dbReference type="EC" id="2.7.13.3"/>
    </reaction>
</comment>
<keyword evidence="6 15" id="KW-0418">Kinase</keyword>
<keyword evidence="6 15" id="KW-0808">Transferase</keyword>
<dbReference type="InterPro" id="IPR005467">
    <property type="entry name" value="His_kinase_dom"/>
</dbReference>
<evidence type="ECO:0000259" key="14">
    <source>
        <dbReference type="PROSITE" id="PS50110"/>
    </source>
</evidence>
<dbReference type="InterPro" id="IPR011006">
    <property type="entry name" value="CheY-like_superfamily"/>
</dbReference>
<keyword evidence="11" id="KW-0175">Coiled coil</keyword>
<evidence type="ECO:0000256" key="8">
    <source>
        <dbReference type="ARBA" id="ARBA00024867"/>
    </source>
</evidence>
<evidence type="ECO:0000256" key="7">
    <source>
        <dbReference type="ARBA" id="ARBA00023012"/>
    </source>
</evidence>
<dbReference type="PANTHER" id="PTHR45339:SF1">
    <property type="entry name" value="HYBRID SIGNAL TRANSDUCTION HISTIDINE KINASE J"/>
    <property type="match status" value="1"/>
</dbReference>
<dbReference type="CDD" id="cd00082">
    <property type="entry name" value="HisKA"/>
    <property type="match status" value="1"/>
</dbReference>
<feature type="coiled-coil region" evidence="11">
    <location>
        <begin position="328"/>
        <end position="379"/>
    </location>
</feature>
<reference evidence="17" key="2">
    <citation type="submission" date="2017-05" db="EMBL/GenBank/DDBJ databases">
        <title>Improved OligoMM genomes.</title>
        <authorList>
            <person name="Garzetti D."/>
        </authorList>
    </citation>
    <scope>NUCLEOTIDE SEQUENCE [LARGE SCALE GENOMIC DNA]</scope>
    <source>
        <strain evidence="17">KB18</strain>
    </source>
</reference>
<evidence type="ECO:0000313" key="17">
    <source>
        <dbReference type="Proteomes" id="UP000196710"/>
    </source>
</evidence>
<keyword evidence="12" id="KW-1133">Transmembrane helix</keyword>
<dbReference type="Proteomes" id="UP000596035">
    <property type="component" value="Chromosome"/>
</dbReference>
<evidence type="ECO:0000256" key="1">
    <source>
        <dbReference type="ARBA" id="ARBA00000085"/>
    </source>
</evidence>
<dbReference type="EMBL" id="CP065321">
    <property type="protein sequence ID" value="QQR31686.1"/>
    <property type="molecule type" value="Genomic_DNA"/>
</dbReference>
<dbReference type="EMBL" id="CP021422">
    <property type="protein sequence ID" value="ASB42400.1"/>
    <property type="molecule type" value="Genomic_DNA"/>
</dbReference>
<dbReference type="PROSITE" id="PS50110">
    <property type="entry name" value="RESPONSE_REGULATORY"/>
    <property type="match status" value="2"/>
</dbReference>
<dbReference type="RefSeq" id="WP_066541829.1">
    <property type="nucleotide sequence ID" value="NZ_CP021422.1"/>
</dbReference>
<feature type="modified residue" description="4-aspartylphosphate" evidence="10">
    <location>
        <position position="814"/>
    </location>
</feature>
<feature type="transmembrane region" description="Helical" evidence="12">
    <location>
        <begin position="304"/>
        <end position="328"/>
    </location>
</feature>
<sequence length="884" mass="99142">MKEKNEKRKSRPSRFLIGSFLSIIALTLAVFVLLSQFLDNKSADTISRVGEVYMKNLSQQIALHFQTTIDLRLDQVQTIVNDVRPEFERDNVTREQVLEELEASSRARGFVQLGLLSYDGEFEMIYGDPLLITDLKPFIQSLTEGKSKVAVGKNPRAEDKNMVLLGAPADYLLKDGSPCLALVATVDTDYIRETLSLDANDSMVYSFIIRGDGSFVIRTSGAFRHSYFDRVRNIYEDVDGMTGEQYIVEISAAIKEGRDYSSEFTIEGERRRIYGTPLAYSEWYLLTFMPYGDINSIIDHLGQMFLLASFVCCAVIFAAFGLVFLLYLRINHRQLANLEEAREAAENALTLAVDARREAERAQQNAERATKAKSEFLSNMSHDIRTPMNAIVGMTAIATANINNPQQVQNCLHKITTSSRHLLGLINDVLDMSKIESGKMTLNFDRVSLREMMESIVSIVQPQVKAKHQDFGVSIMDISAENVLTDSVRLNQVLLNLLSNAVKFTPEEGTIRVTMKQEPSPKGEDHVRVLLCVQDNGIGMSPEFIEHIFDSFAREDSARVHRTEGTGLGMAITKYIVDAMGGDMQVKSKQGEGTEFLLTLDMEIADAPEADMVLPPWNMLVVDDDKLLCESTVKALGSIGISADWTLSGESAIQMVEERHKKREDYHIILLDWKLPDMDGIATARELRRRLGGNNIPILIISAYDWSDIEKEAKAAGVSGFISKPLFKSTLFYGLRGYAGMDMSQEVMKEDGKENFSFDGIRVLVAEDNELNWEIASELLGEFDLQLDWAENGQICVDMVEASQPGTYKAVLMDIRMPVMNGFEATKVIRKMDRPDKDMPIIAMTADAFSEDVQKCMEAGMNAHVAKPIDVREVCRLLKKYLEL</sequence>
<dbReference type="InterPro" id="IPR003594">
    <property type="entry name" value="HATPase_dom"/>
</dbReference>
<evidence type="ECO:0000256" key="6">
    <source>
        <dbReference type="ARBA" id="ARBA00022777"/>
    </source>
</evidence>
<dbReference type="FunFam" id="3.30.565.10:FF:000010">
    <property type="entry name" value="Sensor histidine kinase RcsC"/>
    <property type="match status" value="1"/>
</dbReference>
<comment type="function">
    <text evidence="8">May play the central regulatory role in sporulation. It may be an element of the effector pathway responsible for the activation of sporulation genes in response to nutritional stress. Spo0A may act in concert with spo0H (a sigma factor) to control the expression of some genes that are critical to the sporulation process.</text>
</comment>
<evidence type="ECO:0000259" key="13">
    <source>
        <dbReference type="PROSITE" id="PS50109"/>
    </source>
</evidence>
<feature type="domain" description="Response regulatory" evidence="14">
    <location>
        <begin position="762"/>
        <end position="882"/>
    </location>
</feature>
<evidence type="ECO:0000313" key="18">
    <source>
        <dbReference type="Proteomes" id="UP000596035"/>
    </source>
</evidence>
<dbReference type="SUPFAM" id="SSF55874">
    <property type="entry name" value="ATPase domain of HSP90 chaperone/DNA topoisomerase II/histidine kinase"/>
    <property type="match status" value="1"/>
</dbReference>
<organism evidence="16 18">
    <name type="scientific">Acutalibacter muris</name>
    <dbReference type="NCBI Taxonomy" id="1796620"/>
    <lineage>
        <taxon>Bacteria</taxon>
        <taxon>Bacillati</taxon>
        <taxon>Bacillota</taxon>
        <taxon>Clostridia</taxon>
        <taxon>Eubacteriales</taxon>
        <taxon>Acutalibacteraceae</taxon>
        <taxon>Acutalibacter</taxon>
    </lineage>
</organism>
<dbReference type="Pfam" id="PF00512">
    <property type="entry name" value="HisKA"/>
    <property type="match status" value="1"/>
</dbReference>